<organism evidence="1 2">
    <name type="scientific">Spirosoma rhododendri</name>
    <dbReference type="NCBI Taxonomy" id="2728024"/>
    <lineage>
        <taxon>Bacteria</taxon>
        <taxon>Pseudomonadati</taxon>
        <taxon>Bacteroidota</taxon>
        <taxon>Cytophagia</taxon>
        <taxon>Cytophagales</taxon>
        <taxon>Cytophagaceae</taxon>
        <taxon>Spirosoma</taxon>
    </lineage>
</organism>
<dbReference type="AlphaFoldDB" id="A0A7L5DKR1"/>
<proteinExistence type="predicted"/>
<dbReference type="KEGG" id="srho:HH216_06405"/>
<accession>A0A7L5DKR1</accession>
<keyword evidence="2" id="KW-1185">Reference proteome</keyword>
<name>A0A7L5DKR1_9BACT</name>
<dbReference type="RefSeq" id="WP_169550035.1">
    <property type="nucleotide sequence ID" value="NZ_CP051677.1"/>
</dbReference>
<dbReference type="EMBL" id="CP051677">
    <property type="protein sequence ID" value="QJD78091.1"/>
    <property type="molecule type" value="Genomic_DNA"/>
</dbReference>
<sequence>MDTKKLVERVTQTLCSVNQEGRKYETAWLSFEDDLTGRERYVLNIKADYTVNSYYEETRSLTELLWRELDSESLRMIARIAVYDSHNDIHSWSEDIVLFKSPAVC</sequence>
<evidence type="ECO:0000313" key="1">
    <source>
        <dbReference type="EMBL" id="QJD78091.1"/>
    </source>
</evidence>
<reference evidence="1 2" key="1">
    <citation type="submission" date="2020-04" db="EMBL/GenBank/DDBJ databases">
        <title>Genome sequencing of novel species.</title>
        <authorList>
            <person name="Heo J."/>
            <person name="Kim S.-J."/>
            <person name="Kim J.-S."/>
            <person name="Hong S.-B."/>
            <person name="Kwon S.-W."/>
        </authorList>
    </citation>
    <scope>NUCLEOTIDE SEQUENCE [LARGE SCALE GENOMIC DNA]</scope>
    <source>
        <strain evidence="1 2">CJU-R4</strain>
    </source>
</reference>
<evidence type="ECO:0000313" key="2">
    <source>
        <dbReference type="Proteomes" id="UP000501128"/>
    </source>
</evidence>
<dbReference type="Proteomes" id="UP000501128">
    <property type="component" value="Chromosome"/>
</dbReference>
<protein>
    <submittedName>
        <fullName evidence="1">Uncharacterized protein</fullName>
    </submittedName>
</protein>
<gene>
    <name evidence="1" type="ORF">HH216_06405</name>
</gene>